<organism evidence="3 4">
    <name type="scientific">Saccharopolyspora ipomoeae</name>
    <dbReference type="NCBI Taxonomy" id="3042027"/>
    <lineage>
        <taxon>Bacteria</taxon>
        <taxon>Bacillati</taxon>
        <taxon>Actinomycetota</taxon>
        <taxon>Actinomycetes</taxon>
        <taxon>Pseudonocardiales</taxon>
        <taxon>Pseudonocardiaceae</taxon>
        <taxon>Saccharopolyspora</taxon>
    </lineage>
</organism>
<feature type="domain" description="Flavin reductase like" evidence="2">
    <location>
        <begin position="16"/>
        <end position="157"/>
    </location>
</feature>
<dbReference type="InterPro" id="IPR012349">
    <property type="entry name" value="Split_barrel_FMN-bd"/>
</dbReference>
<dbReference type="SUPFAM" id="SSF50475">
    <property type="entry name" value="FMN-binding split barrel"/>
    <property type="match status" value="1"/>
</dbReference>
<evidence type="ECO:0000256" key="1">
    <source>
        <dbReference type="ARBA" id="ARBA00023002"/>
    </source>
</evidence>
<evidence type="ECO:0000313" key="4">
    <source>
        <dbReference type="Proteomes" id="UP001237595"/>
    </source>
</evidence>
<evidence type="ECO:0000259" key="2">
    <source>
        <dbReference type="SMART" id="SM00903"/>
    </source>
</evidence>
<dbReference type="Gene3D" id="2.30.110.10">
    <property type="entry name" value="Electron Transport, Fmn-binding Protein, Chain A"/>
    <property type="match status" value="1"/>
</dbReference>
<dbReference type="PANTHER" id="PTHR30466">
    <property type="entry name" value="FLAVIN REDUCTASE"/>
    <property type="match status" value="1"/>
</dbReference>
<name>A0ABT6PRC1_9PSEU</name>
<keyword evidence="1 3" id="KW-0560">Oxidoreductase</keyword>
<protein>
    <submittedName>
        <fullName evidence="3">Flavin reductase family protein</fullName>
        <ecNumber evidence="3">1.-.-.-</ecNumber>
    </submittedName>
</protein>
<proteinExistence type="predicted"/>
<dbReference type="Proteomes" id="UP001237595">
    <property type="component" value="Unassembled WGS sequence"/>
</dbReference>
<evidence type="ECO:0000313" key="3">
    <source>
        <dbReference type="EMBL" id="MDI2030550.1"/>
    </source>
</evidence>
<dbReference type="PANTHER" id="PTHR30466:SF1">
    <property type="entry name" value="FMN REDUCTASE (NADH) RUTF"/>
    <property type="match status" value="1"/>
</dbReference>
<dbReference type="SMART" id="SM00903">
    <property type="entry name" value="Flavin_Reduct"/>
    <property type="match status" value="1"/>
</dbReference>
<keyword evidence="4" id="KW-1185">Reference proteome</keyword>
<comment type="caution">
    <text evidence="3">The sequence shown here is derived from an EMBL/GenBank/DDBJ whole genome shotgun (WGS) entry which is preliminary data.</text>
</comment>
<dbReference type="RefSeq" id="WP_281456864.1">
    <property type="nucleotide sequence ID" value="NZ_JASAOF010000011.1"/>
</dbReference>
<dbReference type="InterPro" id="IPR050268">
    <property type="entry name" value="NADH-dep_flavin_reductase"/>
</dbReference>
<accession>A0ABT6PRC1</accession>
<gene>
    <name evidence="3" type="ORF">QFW96_18095</name>
</gene>
<dbReference type="GO" id="GO:0016491">
    <property type="term" value="F:oxidoreductase activity"/>
    <property type="evidence" value="ECO:0007669"/>
    <property type="project" value="UniProtKB-KW"/>
</dbReference>
<sequence length="166" mass="17740">MSTTPAVTHDEFRAVMGSIATPVAVVSAFDRDRPHGTTVSAFMSLSKEPPMTVVSLDRSSDLLRYIDDAQQFGINVLAAHQSAIATAFARKGTDKMAELAWIVDSGLPRIDDTSGWIACDVAKMVDGGDHVLVLGDVVSLDHAPYPPLVYHQGTFGSHTPMATQNS</sequence>
<dbReference type="Pfam" id="PF01613">
    <property type="entry name" value="Flavin_Reduct"/>
    <property type="match status" value="1"/>
</dbReference>
<dbReference type="InterPro" id="IPR002563">
    <property type="entry name" value="Flavin_Rdtase-like_dom"/>
</dbReference>
<dbReference type="EMBL" id="JASAOF010000011">
    <property type="protein sequence ID" value="MDI2030550.1"/>
    <property type="molecule type" value="Genomic_DNA"/>
</dbReference>
<dbReference type="EC" id="1.-.-.-" evidence="3"/>
<reference evidence="3 4" key="1">
    <citation type="submission" date="2023-04" db="EMBL/GenBank/DDBJ databases">
        <title>Draft genome sequence of Saccharopolyspora sp. TS4A08 isolated from sweet potato rhizospheric soil.</title>
        <authorList>
            <person name="Suksaard P."/>
            <person name="Duangmal K."/>
        </authorList>
    </citation>
    <scope>NUCLEOTIDE SEQUENCE [LARGE SCALE GENOMIC DNA]</scope>
    <source>
        <strain evidence="3 4">TS4A08</strain>
    </source>
</reference>